<feature type="transmembrane region" description="Helical" evidence="1">
    <location>
        <begin position="6"/>
        <end position="25"/>
    </location>
</feature>
<keyword evidence="1" id="KW-0812">Transmembrane</keyword>
<feature type="transmembrane region" description="Helical" evidence="1">
    <location>
        <begin position="361"/>
        <end position="392"/>
    </location>
</feature>
<organism evidence="2 3">
    <name type="scientific">Vibrio chanodichtyis</name>
    <dbReference type="NCBI Taxonomy" id="3027932"/>
    <lineage>
        <taxon>Bacteria</taxon>
        <taxon>Pseudomonadati</taxon>
        <taxon>Pseudomonadota</taxon>
        <taxon>Gammaproteobacteria</taxon>
        <taxon>Vibrionales</taxon>
        <taxon>Vibrionaceae</taxon>
        <taxon>Vibrio</taxon>
    </lineage>
</organism>
<dbReference type="Proteomes" id="UP001216189">
    <property type="component" value="Unassembled WGS sequence"/>
</dbReference>
<feature type="transmembrane region" description="Helical" evidence="1">
    <location>
        <begin position="169"/>
        <end position="189"/>
    </location>
</feature>
<dbReference type="EMBL" id="JARBFT010000001">
    <property type="protein sequence ID" value="MDE1513400.1"/>
    <property type="molecule type" value="Genomic_DNA"/>
</dbReference>
<gene>
    <name evidence="2" type="ORF">PUN32_00045</name>
</gene>
<evidence type="ECO:0000313" key="3">
    <source>
        <dbReference type="Proteomes" id="UP001216189"/>
    </source>
</evidence>
<evidence type="ECO:0000313" key="2">
    <source>
        <dbReference type="EMBL" id="MDE1513400.1"/>
    </source>
</evidence>
<feature type="transmembrane region" description="Helical" evidence="1">
    <location>
        <begin position="45"/>
        <end position="67"/>
    </location>
</feature>
<feature type="transmembrane region" description="Helical" evidence="1">
    <location>
        <begin position="325"/>
        <end position="349"/>
    </location>
</feature>
<dbReference type="InterPro" id="IPR048041">
    <property type="entry name" value="VpsF-like"/>
</dbReference>
<keyword evidence="1" id="KW-1133">Transmembrane helix</keyword>
<comment type="caution">
    <text evidence="2">The sequence shown here is derived from an EMBL/GenBank/DDBJ whole genome shotgun (WGS) entry which is preliminary data.</text>
</comment>
<feature type="transmembrane region" description="Helical" evidence="1">
    <location>
        <begin position="245"/>
        <end position="264"/>
    </location>
</feature>
<evidence type="ECO:0000256" key="1">
    <source>
        <dbReference type="SAM" id="Phobius"/>
    </source>
</evidence>
<accession>A0ABT5UVD8</accession>
<feature type="transmembrane region" description="Helical" evidence="1">
    <location>
        <begin position="73"/>
        <end position="93"/>
    </location>
</feature>
<dbReference type="NCBIfam" id="NF038256">
    <property type="entry name" value="exopoly_VpsF"/>
    <property type="match status" value="1"/>
</dbReference>
<reference evidence="2 3" key="1">
    <citation type="submission" date="2023-02" db="EMBL/GenBank/DDBJ databases">
        <title>Vibrio intestini sp. nov., a close relative of Vibrio cholerae isolated from the intestine of Healthy Culter dabryi.</title>
        <authorList>
            <person name="Wu N."/>
        </authorList>
    </citation>
    <scope>NUCLEOTIDE SEQUENCE [LARGE SCALE GENOMIC DNA]</scope>
    <source>
        <strain evidence="2 3">DSL-7</strain>
    </source>
</reference>
<dbReference type="RefSeq" id="WP_274721198.1">
    <property type="nucleotide sequence ID" value="NZ_JARBFT010000001.1"/>
</dbReference>
<sequence length="415" mass="46842">MLTNNVYFSILMAITSSVIFGSYLLENFGVPYVSDGGSPLLKIHLYSYIIMLSYFIVSIKMGWAWLYNTLDKYFQAWLISLFCVLFVIIYGYFRHGVSGMAYMVNTFLVSLIIIPLISILSSCQAERILRLVSYLILINSIIAIFEFLTNYRFVDVEFKDFSYFRSSALLTHPLNNALITVSLSLVLFNRTFLPGVVYVLITLLALFSFGGRSALVIFLFVLFIYCCPKLWKFITSGVKANKKRVALFTLTGYLSIFIFFAVILNSGITERIMSNLYIDGSASARIDVFFLLEQLTVREWILGASHRLLETIELYIGINVIENYFIGWIFTFGLVGAVPLAICVFFPLYKFAMNGDYSSKLSVLLFLLVGITNNSLTTKTPVLLLLFCVLYLNTIQDSIPDSSLTNKNEGGGSNA</sequence>
<feature type="transmembrane region" description="Helical" evidence="1">
    <location>
        <begin position="128"/>
        <end position="148"/>
    </location>
</feature>
<proteinExistence type="predicted"/>
<keyword evidence="1" id="KW-0472">Membrane</keyword>
<keyword evidence="3" id="KW-1185">Reference proteome</keyword>
<feature type="transmembrane region" description="Helical" evidence="1">
    <location>
        <begin position="100"/>
        <end position="122"/>
    </location>
</feature>
<feature type="transmembrane region" description="Helical" evidence="1">
    <location>
        <begin position="195"/>
        <end position="225"/>
    </location>
</feature>
<name>A0ABT5UVD8_9VIBR</name>
<protein>
    <submittedName>
        <fullName evidence="2">VpsF family polysaccharide biosynthesis protein</fullName>
    </submittedName>
</protein>